<feature type="domain" description="C3H1-type" evidence="6">
    <location>
        <begin position="101"/>
        <end position="128"/>
    </location>
</feature>
<evidence type="ECO:0000313" key="8">
    <source>
        <dbReference type="Proteomes" id="UP000242875"/>
    </source>
</evidence>
<feature type="compositionally biased region" description="Basic and acidic residues" evidence="5">
    <location>
        <begin position="185"/>
        <end position="195"/>
    </location>
</feature>
<feature type="compositionally biased region" description="Polar residues" evidence="5">
    <location>
        <begin position="507"/>
        <end position="519"/>
    </location>
</feature>
<dbReference type="EMBL" id="MVBO01000021">
    <property type="protein sequence ID" value="OZJ05149.1"/>
    <property type="molecule type" value="Genomic_DNA"/>
</dbReference>
<feature type="region of interest" description="Disordered" evidence="5">
    <location>
        <begin position="66"/>
        <end position="105"/>
    </location>
</feature>
<feature type="compositionally biased region" description="Polar residues" evidence="5">
    <location>
        <begin position="266"/>
        <end position="281"/>
    </location>
</feature>
<feature type="compositionally biased region" description="Basic and acidic residues" evidence="5">
    <location>
        <begin position="584"/>
        <end position="600"/>
    </location>
</feature>
<evidence type="ECO:0000259" key="6">
    <source>
        <dbReference type="PROSITE" id="PS50103"/>
    </source>
</evidence>
<evidence type="ECO:0000256" key="4">
    <source>
        <dbReference type="PROSITE-ProRule" id="PRU00723"/>
    </source>
</evidence>
<feature type="zinc finger region" description="C3H1-type" evidence="4">
    <location>
        <begin position="144"/>
        <end position="171"/>
    </location>
</feature>
<dbReference type="GO" id="GO:0000209">
    <property type="term" value="P:protein polyubiquitination"/>
    <property type="evidence" value="ECO:0007669"/>
    <property type="project" value="InterPro"/>
</dbReference>
<name>A0A261Y3E9_9FUNG</name>
<dbReference type="InterPro" id="IPR013083">
    <property type="entry name" value="Znf_RING/FYVE/PHD"/>
</dbReference>
<reference evidence="7 8" key="1">
    <citation type="journal article" date="2017" name="Mycologia">
        <title>Bifiguratus adelaidae, gen. et sp. nov., a new member of Mucoromycotina in endophytic and soil-dwelling habitats.</title>
        <authorList>
            <person name="Torres-Cruz T.J."/>
            <person name="Billingsley Tobias T.L."/>
            <person name="Almatruk M."/>
            <person name="Hesse C."/>
            <person name="Kuske C.R."/>
            <person name="Desiro A."/>
            <person name="Benucci G.M."/>
            <person name="Bonito G."/>
            <person name="Stajich J.E."/>
            <person name="Dunlap C."/>
            <person name="Arnold A.E."/>
            <person name="Porras-Alfaro A."/>
        </authorList>
    </citation>
    <scope>NUCLEOTIDE SEQUENCE [LARGE SCALE GENOMIC DNA]</scope>
    <source>
        <strain evidence="7 8">AZ0501</strain>
    </source>
</reference>
<feature type="compositionally biased region" description="Basic and acidic residues" evidence="5">
    <location>
        <begin position="399"/>
        <end position="417"/>
    </location>
</feature>
<dbReference type="Pfam" id="PF00642">
    <property type="entry name" value="zf-CCCH"/>
    <property type="match status" value="1"/>
</dbReference>
<dbReference type="Gene3D" id="3.30.40.10">
    <property type="entry name" value="Zinc/RING finger domain, C3HC4 (zinc finger)"/>
    <property type="match status" value="1"/>
</dbReference>
<proteinExistence type="predicted"/>
<dbReference type="SUPFAM" id="SSF90229">
    <property type="entry name" value="CCCH zinc finger"/>
    <property type="match status" value="1"/>
</dbReference>
<protein>
    <recommendedName>
        <fullName evidence="6">C3H1-type domain-containing protein</fullName>
    </recommendedName>
</protein>
<evidence type="ECO:0000256" key="1">
    <source>
        <dbReference type="ARBA" id="ARBA00022723"/>
    </source>
</evidence>
<dbReference type="InterPro" id="IPR036855">
    <property type="entry name" value="Znf_CCCH_sf"/>
</dbReference>
<comment type="caution">
    <text evidence="7">The sequence shown here is derived from an EMBL/GenBank/DDBJ whole genome shotgun (WGS) entry which is preliminary data.</text>
</comment>
<gene>
    <name evidence="7" type="ORF">BZG36_02199</name>
</gene>
<evidence type="ECO:0000256" key="3">
    <source>
        <dbReference type="ARBA" id="ARBA00022833"/>
    </source>
</evidence>
<dbReference type="PANTHER" id="PTHR11224">
    <property type="entry name" value="MAKORIN-RELATED"/>
    <property type="match status" value="1"/>
</dbReference>
<evidence type="ECO:0000256" key="2">
    <source>
        <dbReference type="ARBA" id="ARBA00022771"/>
    </source>
</evidence>
<evidence type="ECO:0000313" key="7">
    <source>
        <dbReference type="EMBL" id="OZJ05149.1"/>
    </source>
</evidence>
<keyword evidence="1 4" id="KW-0479">Metal-binding</keyword>
<dbReference type="GO" id="GO:0061630">
    <property type="term" value="F:ubiquitin protein ligase activity"/>
    <property type="evidence" value="ECO:0007669"/>
    <property type="project" value="InterPro"/>
</dbReference>
<keyword evidence="8" id="KW-1185">Reference proteome</keyword>
<dbReference type="Gene3D" id="3.30.1370.210">
    <property type="match status" value="1"/>
</dbReference>
<accession>A0A261Y3E9</accession>
<dbReference type="GO" id="GO:0008270">
    <property type="term" value="F:zinc ion binding"/>
    <property type="evidence" value="ECO:0007669"/>
    <property type="project" value="UniProtKB-KW"/>
</dbReference>
<dbReference type="Proteomes" id="UP000242875">
    <property type="component" value="Unassembled WGS sequence"/>
</dbReference>
<evidence type="ECO:0000256" key="5">
    <source>
        <dbReference type="SAM" id="MobiDB-lite"/>
    </source>
</evidence>
<keyword evidence="2 4" id="KW-0863">Zinc-finger</keyword>
<feature type="compositionally biased region" description="Low complexity" evidence="5">
    <location>
        <begin position="228"/>
        <end position="262"/>
    </location>
</feature>
<feature type="compositionally biased region" description="Polar residues" evidence="5">
    <location>
        <begin position="17"/>
        <end position="31"/>
    </location>
</feature>
<dbReference type="PROSITE" id="PS50103">
    <property type="entry name" value="ZF_C3H1"/>
    <property type="match status" value="2"/>
</dbReference>
<feature type="zinc finger region" description="C3H1-type" evidence="4">
    <location>
        <begin position="101"/>
        <end position="128"/>
    </location>
</feature>
<keyword evidence="3 4" id="KW-0862">Zinc</keyword>
<dbReference type="SMART" id="SM00356">
    <property type="entry name" value="ZnF_C3H1"/>
    <property type="match status" value="2"/>
</dbReference>
<dbReference type="AlphaFoldDB" id="A0A261Y3E9"/>
<dbReference type="PANTHER" id="PTHR11224:SF10">
    <property type="entry name" value="IP09428P-RELATED"/>
    <property type="match status" value="1"/>
</dbReference>
<feature type="region of interest" description="Disordered" evidence="5">
    <location>
        <begin position="180"/>
        <end position="290"/>
    </location>
</feature>
<feature type="domain" description="C3H1-type" evidence="6">
    <location>
        <begin position="144"/>
        <end position="171"/>
    </location>
</feature>
<feature type="region of interest" description="Disordered" evidence="5">
    <location>
        <begin position="392"/>
        <end position="424"/>
    </location>
</feature>
<dbReference type="InterPro" id="IPR000571">
    <property type="entry name" value="Znf_CCCH"/>
</dbReference>
<dbReference type="SUPFAM" id="SSF57850">
    <property type="entry name" value="RING/U-box"/>
    <property type="match status" value="1"/>
</dbReference>
<organism evidence="7 8">
    <name type="scientific">Bifiguratus adelaidae</name>
    <dbReference type="NCBI Taxonomy" id="1938954"/>
    <lineage>
        <taxon>Eukaryota</taxon>
        <taxon>Fungi</taxon>
        <taxon>Fungi incertae sedis</taxon>
        <taxon>Mucoromycota</taxon>
        <taxon>Mucoromycotina</taxon>
        <taxon>Endogonomycetes</taxon>
        <taxon>Endogonales</taxon>
        <taxon>Endogonales incertae sedis</taxon>
        <taxon>Bifiguratus</taxon>
    </lineage>
</organism>
<sequence>MNKGRGRRLDDPKLAQATLNTSGTGNWNSYAAATEGREARHRNISQHYGAETLEQYHSDGRVQDSIWRASDRSGGRTKSRQLPGTLHSPPAQNHPTSPSTPTRRPPCKYYALNKCAFGNACAFPHVQPSLEPNEDANGSGTLVKSKSIRCKFYLQGYCSRGEACWFLHEPAKSQVSDFANGRRHRDYDRGTDHAPRIKSHTTADSSKSDTVKASEPYDQFSDTTVRVRLPPNSRTRSSSNMSRSSSLSQSSYSPSSQHLLPHSTHKVNSQTQQHLTPSIQTRYHRATKSQESTESERLCTICFEAPAVYGLLLSCDHTFSHSLDSIDDQCPMCRSSSEIIVPSRTLPTDSNQKHRIIQDWRHHAKRICTPADVIKGDCFHEPLCYISWDPGQRGQTDSKPVEHQEHETNHIVSHDSRAQNGRPSSRISAWENQTEGKVTANDSIALQTGNEIDLNIDHIERGVHSLEISTRGLRRSPYASPISPPAVQRPSEGGNPPAVGFAEEKQPVSQLHRTRANQSPRKEHPHANIFKDSQPAGSGVLSHHLDPSDNAVPSTQASVDPDDRPSDFIPPATMSMEGSEDSAEERQSRSKSRSTNERRLSRSLVGIRIRLPSNSSSGEHPQAHHISKHEEHVGKKASFHSNAFPDDRLRLGRPSATKEICSSTSPLDRYPDNPPLPFPITRTRSSSLPPRPSTPSKPLRLLPRQSRHDHRHQCSNPFYYHGIPASDPGMELGVIAPLALDDNDEEALNLLHQEWEELLYGSLAVEKRGEFAEADMPSDALISVKRASV</sequence>
<dbReference type="OrthoDB" id="250836at2759"/>
<dbReference type="InterPro" id="IPR045072">
    <property type="entry name" value="MKRN-like"/>
</dbReference>
<feature type="region of interest" description="Disordered" evidence="5">
    <location>
        <begin position="1"/>
        <end position="42"/>
    </location>
</feature>
<feature type="region of interest" description="Disordered" evidence="5">
    <location>
        <begin position="475"/>
        <end position="705"/>
    </location>
</feature>